<sequence>MNTKWLRQMALPFFAALFVICFTKDLVEQLLLWAIGVTVPLTLRLTETRRRTGEVFRAYRWAWRWYPWCMLMGAVSFLFPKGSVAGFLSLPWLCFTMLVALYGFARLTGRNRWALEEIAIDSGLLYLALGGGWLTASRFGVPVLHFSEEIIALTGIHFHYSAFVVPIFVGLLGRWVDWRSRFPRGYRLMAVGVITGPMIVAMGITFSTVLEFVAVVWFVLALLIYTVLVLPVAWKQEARWEIRTLFLLSSLTIWGTMALSVLYSLGRMIHVSFLTIDEMVLFHGVGNAFGFVTAGAWAWLNILPPARVSPYGIPHSRLTGRWRIGADMLTRSGWSDETRRVTGLVDDFSAFARPDFRPEAVHPAIRSFYEDTLAYRLEAEVEWQKGFRRFSFWYARLTKRIEQCNLPRHGEAVTEMKSQLVAVKESCDGRRGGRAWVRTHADTGQAVFVAAYATHTFAGETYMNIGLPCPWGNLTGVLRMEHGDSPAGKGDGLVLTSLQGKESGDQGIYYYSRLGLFSLPLHERFHVWADEAGRLHAVHDMWIWKWKFLHIRYRLSRMEEAEISLAE</sequence>
<keyword evidence="1" id="KW-0812">Transmembrane</keyword>
<keyword evidence="1" id="KW-0472">Membrane</keyword>
<feature type="transmembrane region" description="Helical" evidence="1">
    <location>
        <begin position="124"/>
        <end position="144"/>
    </location>
</feature>
<dbReference type="Proteomes" id="UP001596500">
    <property type="component" value="Unassembled WGS sequence"/>
</dbReference>
<feature type="transmembrane region" description="Helical" evidence="1">
    <location>
        <begin position="245"/>
        <end position="265"/>
    </location>
</feature>
<feature type="transmembrane region" description="Helical" evidence="1">
    <location>
        <begin position="150"/>
        <end position="173"/>
    </location>
</feature>
<accession>A0ABW2RJI4</accession>
<reference evidence="3" key="1">
    <citation type="journal article" date="2019" name="Int. J. Syst. Evol. Microbiol.">
        <title>The Global Catalogue of Microorganisms (GCM) 10K type strain sequencing project: providing services to taxonomists for standard genome sequencing and annotation.</title>
        <authorList>
            <consortium name="The Broad Institute Genomics Platform"/>
            <consortium name="The Broad Institute Genome Sequencing Center for Infectious Disease"/>
            <person name="Wu L."/>
            <person name="Ma J."/>
        </authorList>
    </citation>
    <scope>NUCLEOTIDE SEQUENCE [LARGE SCALE GENOMIC DNA]</scope>
    <source>
        <strain evidence="3">CGMCC 1.12942</strain>
    </source>
</reference>
<gene>
    <name evidence="2" type="ORF">ACFQNG_08140</name>
</gene>
<evidence type="ECO:0000313" key="3">
    <source>
        <dbReference type="Proteomes" id="UP001596500"/>
    </source>
</evidence>
<dbReference type="InterPro" id="IPR025450">
    <property type="entry name" value="YndJ-like"/>
</dbReference>
<feature type="transmembrane region" description="Helical" evidence="1">
    <location>
        <begin position="212"/>
        <end position="233"/>
    </location>
</feature>
<name>A0ABW2RJI4_9BACL</name>
<feature type="transmembrane region" description="Helical" evidence="1">
    <location>
        <begin position="280"/>
        <end position="300"/>
    </location>
</feature>
<protein>
    <submittedName>
        <fullName evidence="2">YndJ family protein</fullName>
    </submittedName>
</protein>
<proteinExistence type="predicted"/>
<keyword evidence="1" id="KW-1133">Transmembrane helix</keyword>
<feature type="transmembrane region" description="Helical" evidence="1">
    <location>
        <begin position="185"/>
        <end position="206"/>
    </location>
</feature>
<dbReference type="EMBL" id="JBHTBW010000020">
    <property type="protein sequence ID" value="MFC7441123.1"/>
    <property type="molecule type" value="Genomic_DNA"/>
</dbReference>
<keyword evidence="3" id="KW-1185">Reference proteome</keyword>
<dbReference type="Pfam" id="PF14158">
    <property type="entry name" value="YndJ"/>
    <property type="match status" value="1"/>
</dbReference>
<evidence type="ECO:0000313" key="2">
    <source>
        <dbReference type="EMBL" id="MFC7441123.1"/>
    </source>
</evidence>
<comment type="caution">
    <text evidence="2">The sequence shown here is derived from an EMBL/GenBank/DDBJ whole genome shotgun (WGS) entry which is preliminary data.</text>
</comment>
<dbReference type="RefSeq" id="WP_379864415.1">
    <property type="nucleotide sequence ID" value="NZ_JBHTBW010000020.1"/>
</dbReference>
<organism evidence="2 3">
    <name type="scientific">Laceyella putida</name>
    <dbReference type="NCBI Taxonomy" id="110101"/>
    <lineage>
        <taxon>Bacteria</taxon>
        <taxon>Bacillati</taxon>
        <taxon>Bacillota</taxon>
        <taxon>Bacilli</taxon>
        <taxon>Bacillales</taxon>
        <taxon>Thermoactinomycetaceae</taxon>
        <taxon>Laceyella</taxon>
    </lineage>
</organism>
<evidence type="ECO:0000256" key="1">
    <source>
        <dbReference type="SAM" id="Phobius"/>
    </source>
</evidence>
<feature type="transmembrane region" description="Helical" evidence="1">
    <location>
        <begin position="85"/>
        <end position="104"/>
    </location>
</feature>